<evidence type="ECO:0000256" key="6">
    <source>
        <dbReference type="ARBA" id="ARBA00022840"/>
    </source>
</evidence>
<keyword evidence="12" id="KW-1185">Reference proteome</keyword>
<dbReference type="GO" id="GO:0035556">
    <property type="term" value="P:intracellular signal transduction"/>
    <property type="evidence" value="ECO:0007669"/>
    <property type="project" value="TreeGrafter"/>
</dbReference>
<gene>
    <name evidence="10" type="ORF">C1SCF055_LOCUS25481</name>
</gene>
<dbReference type="EMBL" id="CAMXCT010002602">
    <property type="protein sequence ID" value="CAI3999261.1"/>
    <property type="molecule type" value="Genomic_DNA"/>
</dbReference>
<keyword evidence="2" id="KW-0723">Serine/threonine-protein kinase</keyword>
<accession>A0A9P1G4H9</accession>
<dbReference type="PROSITE" id="PS00108">
    <property type="entry name" value="PROTEIN_KINASE_ST"/>
    <property type="match status" value="1"/>
</dbReference>
<evidence type="ECO:0000256" key="7">
    <source>
        <dbReference type="ARBA" id="ARBA00047899"/>
    </source>
</evidence>
<evidence type="ECO:0000256" key="1">
    <source>
        <dbReference type="ARBA" id="ARBA00012513"/>
    </source>
</evidence>
<dbReference type="SUPFAM" id="SSF56112">
    <property type="entry name" value="Protein kinase-like (PK-like)"/>
    <property type="match status" value="1"/>
</dbReference>
<name>A0A9P1G4H9_9DINO</name>
<evidence type="ECO:0000256" key="5">
    <source>
        <dbReference type="ARBA" id="ARBA00022777"/>
    </source>
</evidence>
<dbReference type="Pfam" id="PF00069">
    <property type="entry name" value="Pkinase"/>
    <property type="match status" value="1"/>
</dbReference>
<dbReference type="InterPro" id="IPR008271">
    <property type="entry name" value="Ser/Thr_kinase_AS"/>
</dbReference>
<dbReference type="PROSITE" id="PS50011">
    <property type="entry name" value="PROTEIN_KINASE_DOM"/>
    <property type="match status" value="1"/>
</dbReference>
<dbReference type="Gene3D" id="1.10.510.10">
    <property type="entry name" value="Transferase(Phosphotransferase) domain 1"/>
    <property type="match status" value="1"/>
</dbReference>
<feature type="domain" description="Protein kinase" evidence="9">
    <location>
        <begin position="1"/>
        <end position="170"/>
    </location>
</feature>
<reference evidence="11" key="2">
    <citation type="submission" date="2024-04" db="EMBL/GenBank/DDBJ databases">
        <authorList>
            <person name="Chen Y."/>
            <person name="Shah S."/>
            <person name="Dougan E. K."/>
            <person name="Thang M."/>
            <person name="Chan C."/>
        </authorList>
    </citation>
    <scope>NUCLEOTIDE SEQUENCE [LARGE SCALE GENOMIC DNA]</scope>
</reference>
<evidence type="ECO:0000256" key="3">
    <source>
        <dbReference type="ARBA" id="ARBA00022679"/>
    </source>
</evidence>
<evidence type="ECO:0000313" key="10">
    <source>
        <dbReference type="EMBL" id="CAI3999261.1"/>
    </source>
</evidence>
<dbReference type="Gene3D" id="3.30.200.20">
    <property type="entry name" value="Phosphorylase Kinase, domain 1"/>
    <property type="match status" value="1"/>
</dbReference>
<proteinExistence type="predicted"/>
<dbReference type="EMBL" id="CAMXCT020002602">
    <property type="protein sequence ID" value="CAL1152636.1"/>
    <property type="molecule type" value="Genomic_DNA"/>
</dbReference>
<dbReference type="GO" id="GO:0005524">
    <property type="term" value="F:ATP binding"/>
    <property type="evidence" value="ECO:0007669"/>
    <property type="project" value="UniProtKB-KW"/>
</dbReference>
<comment type="caution">
    <text evidence="10">The sequence shown here is derived from an EMBL/GenBank/DDBJ whole genome shotgun (WGS) entry which is preliminary data.</text>
</comment>
<keyword evidence="4" id="KW-0547">Nucleotide-binding</keyword>
<protein>
    <recommendedName>
        <fullName evidence="1">non-specific serine/threonine protein kinase</fullName>
        <ecNumber evidence="1">2.7.11.1</ecNumber>
    </recommendedName>
</protein>
<dbReference type="PANTHER" id="PTHR24356:SF1">
    <property type="entry name" value="SERINE_THREONINE-PROTEIN KINASE GREATWALL"/>
    <property type="match status" value="1"/>
</dbReference>
<dbReference type="PANTHER" id="PTHR24356">
    <property type="entry name" value="SERINE/THREONINE-PROTEIN KINASE"/>
    <property type="match status" value="1"/>
</dbReference>
<dbReference type="OrthoDB" id="4062651at2759"/>
<evidence type="ECO:0000313" key="12">
    <source>
        <dbReference type="Proteomes" id="UP001152797"/>
    </source>
</evidence>
<keyword evidence="5" id="KW-0418">Kinase</keyword>
<keyword evidence="6" id="KW-0067">ATP-binding</keyword>
<evidence type="ECO:0000256" key="4">
    <source>
        <dbReference type="ARBA" id="ARBA00022741"/>
    </source>
</evidence>
<reference evidence="10" key="1">
    <citation type="submission" date="2022-10" db="EMBL/GenBank/DDBJ databases">
        <authorList>
            <person name="Chen Y."/>
            <person name="Dougan E. K."/>
            <person name="Chan C."/>
            <person name="Rhodes N."/>
            <person name="Thang M."/>
        </authorList>
    </citation>
    <scope>NUCLEOTIDE SEQUENCE</scope>
</reference>
<evidence type="ECO:0000259" key="9">
    <source>
        <dbReference type="PROSITE" id="PS50011"/>
    </source>
</evidence>
<dbReference type="GO" id="GO:0004674">
    <property type="term" value="F:protein serine/threonine kinase activity"/>
    <property type="evidence" value="ECO:0007669"/>
    <property type="project" value="UniProtKB-KW"/>
</dbReference>
<dbReference type="AlphaFoldDB" id="A0A9P1G4H9"/>
<evidence type="ECO:0000256" key="8">
    <source>
        <dbReference type="ARBA" id="ARBA00048679"/>
    </source>
</evidence>
<dbReference type="InterPro" id="IPR000719">
    <property type="entry name" value="Prot_kinase_dom"/>
</dbReference>
<dbReference type="InterPro" id="IPR050236">
    <property type="entry name" value="Ser_Thr_kinase_AGC"/>
</dbReference>
<dbReference type="EMBL" id="CAMXCT030002602">
    <property type="protein sequence ID" value="CAL4786573.1"/>
    <property type="molecule type" value="Genomic_DNA"/>
</dbReference>
<comment type="catalytic activity">
    <reaction evidence="7">
        <text>L-threonyl-[protein] + ATP = O-phospho-L-threonyl-[protein] + ADP + H(+)</text>
        <dbReference type="Rhea" id="RHEA:46608"/>
        <dbReference type="Rhea" id="RHEA-COMP:11060"/>
        <dbReference type="Rhea" id="RHEA-COMP:11605"/>
        <dbReference type="ChEBI" id="CHEBI:15378"/>
        <dbReference type="ChEBI" id="CHEBI:30013"/>
        <dbReference type="ChEBI" id="CHEBI:30616"/>
        <dbReference type="ChEBI" id="CHEBI:61977"/>
        <dbReference type="ChEBI" id="CHEBI:456216"/>
        <dbReference type="EC" id="2.7.11.1"/>
    </reaction>
</comment>
<evidence type="ECO:0000256" key="2">
    <source>
        <dbReference type="ARBA" id="ARBA00022527"/>
    </source>
</evidence>
<dbReference type="EC" id="2.7.11.1" evidence="1"/>
<dbReference type="InterPro" id="IPR011009">
    <property type="entry name" value="Kinase-like_dom_sf"/>
</dbReference>
<sequence length="170" mass="18747">MDPISVGMSSFGLMSGMSGLTAAATASASTTVQQRLQTMLWRRPNLQHGTVLGHGSFGRVALHKEGAACFALKSIPHRLLQSRNMEKALRIEREALALGTWGNEKDIKFHAACVAEAVAFIHERRVTHRDIKPPNFLLDAQGHCKLAARRCEDWRRPSTDLCRNSTVPCS</sequence>
<dbReference type="Proteomes" id="UP001152797">
    <property type="component" value="Unassembled WGS sequence"/>
</dbReference>
<organism evidence="10">
    <name type="scientific">Cladocopium goreaui</name>
    <dbReference type="NCBI Taxonomy" id="2562237"/>
    <lineage>
        <taxon>Eukaryota</taxon>
        <taxon>Sar</taxon>
        <taxon>Alveolata</taxon>
        <taxon>Dinophyceae</taxon>
        <taxon>Suessiales</taxon>
        <taxon>Symbiodiniaceae</taxon>
        <taxon>Cladocopium</taxon>
    </lineage>
</organism>
<evidence type="ECO:0000313" key="11">
    <source>
        <dbReference type="EMBL" id="CAL1152636.1"/>
    </source>
</evidence>
<keyword evidence="3" id="KW-0808">Transferase</keyword>
<comment type="catalytic activity">
    <reaction evidence="8">
        <text>L-seryl-[protein] + ATP = O-phospho-L-seryl-[protein] + ADP + H(+)</text>
        <dbReference type="Rhea" id="RHEA:17989"/>
        <dbReference type="Rhea" id="RHEA-COMP:9863"/>
        <dbReference type="Rhea" id="RHEA-COMP:11604"/>
        <dbReference type="ChEBI" id="CHEBI:15378"/>
        <dbReference type="ChEBI" id="CHEBI:29999"/>
        <dbReference type="ChEBI" id="CHEBI:30616"/>
        <dbReference type="ChEBI" id="CHEBI:83421"/>
        <dbReference type="ChEBI" id="CHEBI:456216"/>
        <dbReference type="EC" id="2.7.11.1"/>
    </reaction>
</comment>